<dbReference type="InterPro" id="IPR047175">
    <property type="entry name" value="CotS-like"/>
</dbReference>
<keyword evidence="3" id="KW-1185">Reference proteome</keyword>
<dbReference type="SUPFAM" id="SSF56112">
    <property type="entry name" value="Protein kinase-like (PK-like)"/>
    <property type="match status" value="1"/>
</dbReference>
<proteinExistence type="predicted"/>
<name>A0A1V4ETZ6_9BACL</name>
<comment type="caution">
    <text evidence="2">The sequence shown here is derived from an EMBL/GenBank/DDBJ whole genome shotgun (WGS) entry which is preliminary data.</text>
</comment>
<dbReference type="Gene3D" id="3.90.1200.10">
    <property type="match status" value="1"/>
</dbReference>
<dbReference type="RefSeq" id="WP_079290201.1">
    <property type="nucleotide sequence ID" value="NZ_MWPS01000016.1"/>
</dbReference>
<dbReference type="PANTHER" id="PTHR39179:SF3">
    <property type="entry name" value="COTS-RELATED PROTEIN"/>
    <property type="match status" value="1"/>
</dbReference>
<dbReference type="GO" id="GO:0042601">
    <property type="term" value="C:endospore-forming forespore"/>
    <property type="evidence" value="ECO:0007669"/>
    <property type="project" value="TreeGrafter"/>
</dbReference>
<dbReference type="AlphaFoldDB" id="A0A1V4ETZ6"/>
<dbReference type="Proteomes" id="UP000190229">
    <property type="component" value="Unassembled WGS sequence"/>
</dbReference>
<evidence type="ECO:0000256" key="1">
    <source>
        <dbReference type="SAM" id="MobiDB-lite"/>
    </source>
</evidence>
<accession>A0A1V4ETZ6</accession>
<dbReference type="Gene3D" id="3.30.200.20">
    <property type="entry name" value="Phosphorylase Kinase, domain 1"/>
    <property type="match status" value="1"/>
</dbReference>
<dbReference type="PANTHER" id="PTHR39179">
    <property type="entry name" value="SPORE COAT PROTEIN I"/>
    <property type="match status" value="1"/>
</dbReference>
<gene>
    <name evidence="2" type="ORF">B2M26_05880</name>
</gene>
<reference evidence="2 3" key="1">
    <citation type="submission" date="2017-02" db="EMBL/GenBank/DDBJ databases">
        <title>Draft genome of Acidibacillus ferrooxidans Huett2.</title>
        <authorList>
            <person name="Schopf S."/>
        </authorList>
    </citation>
    <scope>NUCLEOTIDE SEQUENCE [LARGE SCALE GENOMIC DNA]</scope>
    <source>
        <strain evidence="2 3">Huett2</strain>
    </source>
</reference>
<feature type="compositionally biased region" description="Basic and acidic residues" evidence="1">
    <location>
        <begin position="354"/>
        <end position="367"/>
    </location>
</feature>
<feature type="region of interest" description="Disordered" evidence="1">
    <location>
        <begin position="343"/>
        <end position="367"/>
    </location>
</feature>
<sequence>MREIGVARERDQSSLPFDPHILREYGLSDARVEKCGGAWRVHAADEIYYVKGVPFSAQRLEQIHILLDRVSGGVQVARFVHNQFGDPFVIHESGNYYVTLSCDGKPASFERLALFLEGVETLARWHSLAHTVPGNLWFAERSDAAARIRNDLLTIDTLRARVLAKDRLAHEFDEWFLSLREELERRLREVGERLSEVKYEGVRSYAFATGEICHGSYVRKNLLESERGTYAVIDHDHVYAGPQMAELATFLLHYLAPFLSREDVLRRTLMAYAAIRPINQAEWAVLGQLLCYPQGVMRCVEARLKNGNADEDDLVDALEDAWTASNLLSTEILPALFSATRPTRDDETLGAYSRSEKEGDKNEHEPS</sequence>
<dbReference type="InterPro" id="IPR011009">
    <property type="entry name" value="Kinase-like_dom_sf"/>
</dbReference>
<dbReference type="EMBL" id="MWPS01000016">
    <property type="protein sequence ID" value="OPG16406.1"/>
    <property type="molecule type" value="Genomic_DNA"/>
</dbReference>
<evidence type="ECO:0000313" key="2">
    <source>
        <dbReference type="EMBL" id="OPG16406.1"/>
    </source>
</evidence>
<evidence type="ECO:0000313" key="3">
    <source>
        <dbReference type="Proteomes" id="UP000190229"/>
    </source>
</evidence>
<organism evidence="2 3">
    <name type="scientific">Ferroacidibacillus organovorans</name>
    <dbReference type="NCBI Taxonomy" id="1765683"/>
    <lineage>
        <taxon>Bacteria</taxon>
        <taxon>Bacillati</taxon>
        <taxon>Bacillota</taxon>
        <taxon>Bacilli</taxon>
        <taxon>Bacillales</taxon>
        <taxon>Alicyclobacillaceae</taxon>
        <taxon>Ferroacidibacillus</taxon>
    </lineage>
</organism>
<protein>
    <submittedName>
        <fullName evidence="2">Uncharacterized protein</fullName>
    </submittedName>
</protein>